<keyword evidence="1" id="KW-0812">Transmembrane</keyword>
<proteinExistence type="predicted"/>
<sequence>MSPTPSVELTTDIGQSVVGIAASALRRLPCAECMLIGALAVCGVIYFLRVASPTRMCRKMDAAFDVTERMYHGAVISGVFSSSNPDVVAVESMFSCVQTRISHIHERRLRKATNHVSEILEILRGQSREILLCMWDIQRLQNKIEILREVRLRSSKAESTGGAGLAYLRHANPIFCNC</sequence>
<organism evidence="2 3">
    <name type="scientific">Roridomyces roridus</name>
    <dbReference type="NCBI Taxonomy" id="1738132"/>
    <lineage>
        <taxon>Eukaryota</taxon>
        <taxon>Fungi</taxon>
        <taxon>Dikarya</taxon>
        <taxon>Basidiomycota</taxon>
        <taxon>Agaricomycotina</taxon>
        <taxon>Agaricomycetes</taxon>
        <taxon>Agaricomycetidae</taxon>
        <taxon>Agaricales</taxon>
        <taxon>Marasmiineae</taxon>
        <taxon>Mycenaceae</taxon>
        <taxon>Roridomyces</taxon>
    </lineage>
</organism>
<keyword evidence="3" id="KW-1185">Reference proteome</keyword>
<evidence type="ECO:0000313" key="3">
    <source>
        <dbReference type="Proteomes" id="UP001221142"/>
    </source>
</evidence>
<dbReference type="EMBL" id="JARKIF010000011">
    <property type="protein sequence ID" value="KAJ7626915.1"/>
    <property type="molecule type" value="Genomic_DNA"/>
</dbReference>
<feature type="transmembrane region" description="Helical" evidence="1">
    <location>
        <begin position="34"/>
        <end position="51"/>
    </location>
</feature>
<evidence type="ECO:0000313" key="2">
    <source>
        <dbReference type="EMBL" id="KAJ7626915.1"/>
    </source>
</evidence>
<protein>
    <submittedName>
        <fullName evidence="2">Uncharacterized protein</fullName>
    </submittedName>
</protein>
<dbReference type="AlphaFoldDB" id="A0AAD7FLP7"/>
<comment type="caution">
    <text evidence="2">The sequence shown here is derived from an EMBL/GenBank/DDBJ whole genome shotgun (WGS) entry which is preliminary data.</text>
</comment>
<name>A0AAD7FLP7_9AGAR</name>
<keyword evidence="1" id="KW-0472">Membrane</keyword>
<gene>
    <name evidence="2" type="ORF">FB45DRAFT_1059801</name>
</gene>
<accession>A0AAD7FLP7</accession>
<keyword evidence="1" id="KW-1133">Transmembrane helix</keyword>
<evidence type="ECO:0000256" key="1">
    <source>
        <dbReference type="SAM" id="Phobius"/>
    </source>
</evidence>
<dbReference type="Proteomes" id="UP001221142">
    <property type="component" value="Unassembled WGS sequence"/>
</dbReference>
<reference evidence="2" key="1">
    <citation type="submission" date="2023-03" db="EMBL/GenBank/DDBJ databases">
        <title>Massive genome expansion in bonnet fungi (Mycena s.s.) driven by repeated elements and novel gene families across ecological guilds.</title>
        <authorList>
            <consortium name="Lawrence Berkeley National Laboratory"/>
            <person name="Harder C.B."/>
            <person name="Miyauchi S."/>
            <person name="Viragh M."/>
            <person name="Kuo A."/>
            <person name="Thoen E."/>
            <person name="Andreopoulos B."/>
            <person name="Lu D."/>
            <person name="Skrede I."/>
            <person name="Drula E."/>
            <person name="Henrissat B."/>
            <person name="Morin E."/>
            <person name="Kohler A."/>
            <person name="Barry K."/>
            <person name="LaButti K."/>
            <person name="Morin E."/>
            <person name="Salamov A."/>
            <person name="Lipzen A."/>
            <person name="Mereny Z."/>
            <person name="Hegedus B."/>
            <person name="Baldrian P."/>
            <person name="Stursova M."/>
            <person name="Weitz H."/>
            <person name="Taylor A."/>
            <person name="Grigoriev I.V."/>
            <person name="Nagy L.G."/>
            <person name="Martin F."/>
            <person name="Kauserud H."/>
        </authorList>
    </citation>
    <scope>NUCLEOTIDE SEQUENCE</scope>
    <source>
        <strain evidence="2">9284</strain>
    </source>
</reference>